<proteinExistence type="predicted"/>
<organism evidence="1 2">
    <name type="scientific">Mycena sanguinolenta</name>
    <dbReference type="NCBI Taxonomy" id="230812"/>
    <lineage>
        <taxon>Eukaryota</taxon>
        <taxon>Fungi</taxon>
        <taxon>Dikarya</taxon>
        <taxon>Basidiomycota</taxon>
        <taxon>Agaricomycotina</taxon>
        <taxon>Agaricomycetes</taxon>
        <taxon>Agaricomycetidae</taxon>
        <taxon>Agaricales</taxon>
        <taxon>Marasmiineae</taxon>
        <taxon>Mycenaceae</taxon>
        <taxon>Mycena</taxon>
    </lineage>
</organism>
<evidence type="ECO:0000313" key="1">
    <source>
        <dbReference type="EMBL" id="KAF7370115.1"/>
    </source>
</evidence>
<dbReference type="Proteomes" id="UP000623467">
    <property type="component" value="Unassembled WGS sequence"/>
</dbReference>
<keyword evidence="2" id="KW-1185">Reference proteome</keyword>
<dbReference type="AlphaFoldDB" id="A0A8H6Z6F7"/>
<accession>A0A8H6Z6F7</accession>
<dbReference type="EMBL" id="JACAZH010000004">
    <property type="protein sequence ID" value="KAF7370115.1"/>
    <property type="molecule type" value="Genomic_DNA"/>
</dbReference>
<protein>
    <submittedName>
        <fullName evidence="1">Uncharacterized protein</fullName>
    </submittedName>
</protein>
<reference evidence="1" key="1">
    <citation type="submission" date="2020-05" db="EMBL/GenBank/DDBJ databases">
        <title>Mycena genomes resolve the evolution of fungal bioluminescence.</title>
        <authorList>
            <person name="Tsai I.J."/>
        </authorList>
    </citation>
    <scope>NUCLEOTIDE SEQUENCE</scope>
    <source>
        <strain evidence="1">160909Yilan</strain>
    </source>
</reference>
<comment type="caution">
    <text evidence="1">The sequence shown here is derived from an EMBL/GenBank/DDBJ whole genome shotgun (WGS) entry which is preliminary data.</text>
</comment>
<evidence type="ECO:0000313" key="2">
    <source>
        <dbReference type="Proteomes" id="UP000623467"/>
    </source>
</evidence>
<sequence length="165" mass="17486">METDTSDILPLCSVGFHRASAGDPAGSAWCASSCGAYRLRVPNNGDVDEQMPPSLLRPPFLVPLHALAHASQVMTLTSAPPKLVYAGGGGFTRFGDLLAFRRCALCALLSFMPFFSLPVGAGGARRGETSEHGRDHAFVLLASGEGHTRFPSMQTSTVPSELLRL</sequence>
<name>A0A8H6Z6F7_9AGAR</name>
<gene>
    <name evidence="1" type="ORF">MSAN_00641600</name>
</gene>